<evidence type="ECO:0000256" key="1">
    <source>
        <dbReference type="SAM" id="MobiDB-lite"/>
    </source>
</evidence>
<gene>
    <name evidence="2" type="ORF">VNO78_24957</name>
</gene>
<evidence type="ECO:0000313" key="2">
    <source>
        <dbReference type="EMBL" id="KAK7389694.1"/>
    </source>
</evidence>
<accession>A0AAN9S8P1</accession>
<dbReference type="AlphaFoldDB" id="A0AAN9S8P1"/>
<evidence type="ECO:0000313" key="3">
    <source>
        <dbReference type="Proteomes" id="UP001386955"/>
    </source>
</evidence>
<dbReference type="EMBL" id="JAYMYS010000006">
    <property type="protein sequence ID" value="KAK7389694.1"/>
    <property type="molecule type" value="Genomic_DNA"/>
</dbReference>
<feature type="region of interest" description="Disordered" evidence="1">
    <location>
        <begin position="94"/>
        <end position="121"/>
    </location>
</feature>
<organism evidence="2 3">
    <name type="scientific">Psophocarpus tetragonolobus</name>
    <name type="common">Winged bean</name>
    <name type="synonym">Dolichos tetragonolobus</name>
    <dbReference type="NCBI Taxonomy" id="3891"/>
    <lineage>
        <taxon>Eukaryota</taxon>
        <taxon>Viridiplantae</taxon>
        <taxon>Streptophyta</taxon>
        <taxon>Embryophyta</taxon>
        <taxon>Tracheophyta</taxon>
        <taxon>Spermatophyta</taxon>
        <taxon>Magnoliopsida</taxon>
        <taxon>eudicotyledons</taxon>
        <taxon>Gunneridae</taxon>
        <taxon>Pentapetalae</taxon>
        <taxon>rosids</taxon>
        <taxon>fabids</taxon>
        <taxon>Fabales</taxon>
        <taxon>Fabaceae</taxon>
        <taxon>Papilionoideae</taxon>
        <taxon>50 kb inversion clade</taxon>
        <taxon>NPAAA clade</taxon>
        <taxon>indigoferoid/millettioid clade</taxon>
        <taxon>Phaseoleae</taxon>
        <taxon>Psophocarpus</taxon>
    </lineage>
</organism>
<sequence>MLVTKLWLLTVGFSKIPLYLDRPFFSNGRSSLLSTCRIAIETTSPPHVASLVDRLKKAIDTPALKALPSRSCGSQGHKQQRESRIFLTRTHHLSSLPSQSSDHPILESESFNTSTIHATNN</sequence>
<comment type="caution">
    <text evidence="2">The sequence shown here is derived from an EMBL/GenBank/DDBJ whole genome shotgun (WGS) entry which is preliminary data.</text>
</comment>
<feature type="compositionally biased region" description="Polar residues" evidence="1">
    <location>
        <begin position="109"/>
        <end position="121"/>
    </location>
</feature>
<reference evidence="2 3" key="1">
    <citation type="submission" date="2024-01" db="EMBL/GenBank/DDBJ databases">
        <title>The genomes of 5 underutilized Papilionoideae crops provide insights into root nodulation and disease resistanc.</title>
        <authorList>
            <person name="Jiang F."/>
        </authorList>
    </citation>
    <scope>NUCLEOTIDE SEQUENCE [LARGE SCALE GENOMIC DNA]</scope>
    <source>
        <strain evidence="2">DUOXIRENSHENG_FW03</strain>
        <tissue evidence="2">Leaves</tissue>
    </source>
</reference>
<name>A0AAN9S8P1_PSOTE</name>
<protein>
    <submittedName>
        <fullName evidence="2">Uncharacterized protein</fullName>
    </submittedName>
</protein>
<proteinExistence type="predicted"/>
<keyword evidence="3" id="KW-1185">Reference proteome</keyword>
<dbReference type="Proteomes" id="UP001386955">
    <property type="component" value="Unassembled WGS sequence"/>
</dbReference>